<evidence type="ECO:0000313" key="2">
    <source>
        <dbReference type="EMBL" id="KXS94480.1"/>
    </source>
</evidence>
<dbReference type="EMBL" id="LFZN01000285">
    <property type="protein sequence ID" value="KXS94480.1"/>
    <property type="molecule type" value="Genomic_DNA"/>
</dbReference>
<sequence length="287" mass="32073">MTRPAHAQYQPSAARMQPRDSSSVDDTVHAEVQAQPKTRSGLRAHEQPGPPILNMDFGDYLCGKEQPKAFTNSFATDSATVLNGTLWTPIPYLDGLNTAYETCGKMLESIINSSTPTIPSTILSEITSLNELVREKRKLLAEHKDNLSKARWMYDSKQTQVVDADTARFIRRQDDRIRTLCTNVLEKLVSDPLIAQEKYEADTSHIAHVRNVLEDAYEKCNPVLLEQIREYGQATVGKEVAPIGGKRDRLKAFFVNITSKGVSQPEADYAKTVGGYMPTDAFKSFFE</sequence>
<name>A0A139GWB4_9PEZI</name>
<comment type="caution">
    <text evidence="2">The sequence shown here is derived from an EMBL/GenBank/DDBJ whole genome shotgun (WGS) entry which is preliminary data.</text>
</comment>
<accession>A0A139GWB4</accession>
<proteinExistence type="predicted"/>
<organism evidence="2 3">
    <name type="scientific">Pseudocercospora eumusae</name>
    <dbReference type="NCBI Taxonomy" id="321146"/>
    <lineage>
        <taxon>Eukaryota</taxon>
        <taxon>Fungi</taxon>
        <taxon>Dikarya</taxon>
        <taxon>Ascomycota</taxon>
        <taxon>Pezizomycotina</taxon>
        <taxon>Dothideomycetes</taxon>
        <taxon>Dothideomycetidae</taxon>
        <taxon>Mycosphaerellales</taxon>
        <taxon>Mycosphaerellaceae</taxon>
        <taxon>Pseudocercospora</taxon>
    </lineage>
</organism>
<dbReference type="AlphaFoldDB" id="A0A139GWB4"/>
<feature type="region of interest" description="Disordered" evidence="1">
    <location>
        <begin position="1"/>
        <end position="50"/>
    </location>
</feature>
<dbReference type="Proteomes" id="UP000070133">
    <property type="component" value="Unassembled WGS sequence"/>
</dbReference>
<keyword evidence="3" id="KW-1185">Reference proteome</keyword>
<reference evidence="2 3" key="1">
    <citation type="submission" date="2015-07" db="EMBL/GenBank/DDBJ databases">
        <title>Comparative genomics of the Sigatoka disease complex on banana suggests a link between parallel evolutionary changes in Pseudocercospora fijiensis and Pseudocercospora eumusae and increased virulence on the banana host.</title>
        <authorList>
            <person name="Chang T.-C."/>
            <person name="Salvucci A."/>
            <person name="Crous P.W."/>
            <person name="Stergiopoulos I."/>
        </authorList>
    </citation>
    <scope>NUCLEOTIDE SEQUENCE [LARGE SCALE GENOMIC DNA]</scope>
    <source>
        <strain evidence="2 3">CBS 114824</strain>
    </source>
</reference>
<gene>
    <name evidence="2" type="ORF">AC578_1711</name>
</gene>
<dbReference type="OrthoDB" id="10255128at2759"/>
<protein>
    <submittedName>
        <fullName evidence="2">Uncharacterized protein</fullName>
    </submittedName>
</protein>
<evidence type="ECO:0000256" key="1">
    <source>
        <dbReference type="SAM" id="MobiDB-lite"/>
    </source>
</evidence>
<evidence type="ECO:0000313" key="3">
    <source>
        <dbReference type="Proteomes" id="UP000070133"/>
    </source>
</evidence>